<evidence type="ECO:0000313" key="1">
    <source>
        <dbReference type="EMBL" id="QCD83683.1"/>
    </source>
</evidence>
<evidence type="ECO:0000313" key="2">
    <source>
        <dbReference type="Proteomes" id="UP000501690"/>
    </source>
</evidence>
<dbReference type="AlphaFoldDB" id="A0A4D6L5A1"/>
<keyword evidence="2" id="KW-1185">Reference proteome</keyword>
<sequence length="80" mass="9086">MQLLSGVATFLKRRSSRDTTTSTSAMALFGSSAQSDATKDDYKMMVDGEHSGKRECRDDKSVMQLWRTKKKELNIKRLKP</sequence>
<reference evidence="1 2" key="1">
    <citation type="submission" date="2019-04" db="EMBL/GenBank/DDBJ databases">
        <title>An improved genome assembly and genetic linkage map for asparagus bean, Vigna unguiculata ssp. sesquipedialis.</title>
        <authorList>
            <person name="Xia Q."/>
            <person name="Zhang R."/>
            <person name="Dong Y."/>
        </authorList>
    </citation>
    <scope>NUCLEOTIDE SEQUENCE [LARGE SCALE GENOMIC DNA]</scope>
    <source>
        <tissue evidence="1">Leaf</tissue>
    </source>
</reference>
<dbReference type="EMBL" id="CP039346">
    <property type="protein sequence ID" value="QCD83683.1"/>
    <property type="molecule type" value="Genomic_DNA"/>
</dbReference>
<proteinExistence type="predicted"/>
<gene>
    <name evidence="1" type="ORF">DEO72_LG2g4030</name>
</gene>
<protein>
    <submittedName>
        <fullName evidence="1">Uncharacterized protein</fullName>
    </submittedName>
</protein>
<name>A0A4D6L5A1_VIGUN</name>
<accession>A0A4D6L5A1</accession>
<dbReference type="Proteomes" id="UP000501690">
    <property type="component" value="Linkage Group LG2"/>
</dbReference>
<organism evidence="1 2">
    <name type="scientific">Vigna unguiculata</name>
    <name type="common">Cowpea</name>
    <dbReference type="NCBI Taxonomy" id="3917"/>
    <lineage>
        <taxon>Eukaryota</taxon>
        <taxon>Viridiplantae</taxon>
        <taxon>Streptophyta</taxon>
        <taxon>Embryophyta</taxon>
        <taxon>Tracheophyta</taxon>
        <taxon>Spermatophyta</taxon>
        <taxon>Magnoliopsida</taxon>
        <taxon>eudicotyledons</taxon>
        <taxon>Gunneridae</taxon>
        <taxon>Pentapetalae</taxon>
        <taxon>rosids</taxon>
        <taxon>fabids</taxon>
        <taxon>Fabales</taxon>
        <taxon>Fabaceae</taxon>
        <taxon>Papilionoideae</taxon>
        <taxon>50 kb inversion clade</taxon>
        <taxon>NPAAA clade</taxon>
        <taxon>indigoferoid/millettioid clade</taxon>
        <taxon>Phaseoleae</taxon>
        <taxon>Vigna</taxon>
    </lineage>
</organism>